<dbReference type="GO" id="GO:0030170">
    <property type="term" value="F:pyridoxal phosphate binding"/>
    <property type="evidence" value="ECO:0007669"/>
    <property type="project" value="TreeGrafter"/>
</dbReference>
<dbReference type="PIRSF" id="PIRSF000390">
    <property type="entry name" value="PLP_StrS"/>
    <property type="match status" value="1"/>
</dbReference>
<organism evidence="3">
    <name type="scientific">freshwater metagenome</name>
    <dbReference type="NCBI Taxonomy" id="449393"/>
    <lineage>
        <taxon>unclassified sequences</taxon>
        <taxon>metagenomes</taxon>
        <taxon>ecological metagenomes</taxon>
    </lineage>
</organism>
<dbReference type="GO" id="GO:0008483">
    <property type="term" value="F:transaminase activity"/>
    <property type="evidence" value="ECO:0007669"/>
    <property type="project" value="TreeGrafter"/>
</dbReference>
<dbReference type="Gene3D" id="3.90.1150.10">
    <property type="entry name" value="Aspartate Aminotransferase, domain 1"/>
    <property type="match status" value="1"/>
</dbReference>
<reference evidence="3" key="1">
    <citation type="submission" date="2020-05" db="EMBL/GenBank/DDBJ databases">
        <authorList>
            <person name="Chiriac C."/>
            <person name="Salcher M."/>
            <person name="Ghai R."/>
            <person name="Kavagutti S V."/>
        </authorList>
    </citation>
    <scope>NUCLEOTIDE SEQUENCE</scope>
</reference>
<protein>
    <submittedName>
        <fullName evidence="3">Unannotated protein</fullName>
    </submittedName>
</protein>
<comment type="similarity">
    <text evidence="2">Belongs to the DegT/DnrJ/EryC1 family.</text>
</comment>
<dbReference type="PANTHER" id="PTHR30244:SF36">
    <property type="entry name" value="3-OXO-GLUCOSE-6-PHOSPHATE:GLUTAMATE AMINOTRANSFERASE"/>
    <property type="match status" value="1"/>
</dbReference>
<sequence length="371" mass="41211">MSKNEAVPFNDLSRIHRPLLEEFRSGLTRLVENSSLVLGQEVVSFEKELALAEGCNFAVGVNNGTSAIELALRSLDIGHGDEVITTAFTFVATCFSILQTGAIPVLVDIDPQTGLMDPNKIEQAITPRTKALVFVTLHGRVENLEKIRNICATHNLRFVIDAAQSHLGTFNGDPQSSFCDAATLSFYPGKNLGALGEGGAILTNSQEINDKLLLMRDWGAPEKYNHTTWGGNFRLESLQATFLRIKLRELKSWTVERQQIAKTYGQELNPNILMSSVDEGGSHVYHIYSIRIQNRDEFCKLLTENHVGFGFHYPRAIHQQPAYSNKVSTPFTLDNSELLARNTVSIPMFPGMTDLEAYRVIEVVNSAVKEN</sequence>
<proteinExistence type="inferred from homology"/>
<accession>A0A6J7AEU0</accession>
<gene>
    <name evidence="3" type="ORF">UFOPK3167_00980</name>
</gene>
<dbReference type="InterPro" id="IPR000653">
    <property type="entry name" value="DegT/StrS_aminotransferase"/>
</dbReference>
<dbReference type="InterPro" id="IPR015422">
    <property type="entry name" value="PyrdxlP-dep_Trfase_small"/>
</dbReference>
<dbReference type="Pfam" id="PF01041">
    <property type="entry name" value="DegT_DnrJ_EryC1"/>
    <property type="match status" value="1"/>
</dbReference>
<dbReference type="PANTHER" id="PTHR30244">
    <property type="entry name" value="TRANSAMINASE"/>
    <property type="match status" value="1"/>
</dbReference>
<dbReference type="SUPFAM" id="SSF53383">
    <property type="entry name" value="PLP-dependent transferases"/>
    <property type="match status" value="1"/>
</dbReference>
<evidence type="ECO:0000256" key="1">
    <source>
        <dbReference type="ARBA" id="ARBA00022898"/>
    </source>
</evidence>
<dbReference type="AlphaFoldDB" id="A0A6J7AEU0"/>
<dbReference type="Gene3D" id="3.40.640.10">
    <property type="entry name" value="Type I PLP-dependent aspartate aminotransferase-like (Major domain)"/>
    <property type="match status" value="1"/>
</dbReference>
<name>A0A6J7AEU0_9ZZZZ</name>
<keyword evidence="1" id="KW-0663">Pyridoxal phosphate</keyword>
<evidence type="ECO:0000256" key="2">
    <source>
        <dbReference type="ARBA" id="ARBA00037999"/>
    </source>
</evidence>
<dbReference type="InterPro" id="IPR015424">
    <property type="entry name" value="PyrdxlP-dep_Trfase"/>
</dbReference>
<dbReference type="EMBL" id="CAFABF010000053">
    <property type="protein sequence ID" value="CAB4830699.1"/>
    <property type="molecule type" value="Genomic_DNA"/>
</dbReference>
<evidence type="ECO:0000313" key="3">
    <source>
        <dbReference type="EMBL" id="CAB4830699.1"/>
    </source>
</evidence>
<dbReference type="CDD" id="cd00616">
    <property type="entry name" value="AHBA_syn"/>
    <property type="match status" value="1"/>
</dbReference>
<dbReference type="GO" id="GO:0000271">
    <property type="term" value="P:polysaccharide biosynthetic process"/>
    <property type="evidence" value="ECO:0007669"/>
    <property type="project" value="TreeGrafter"/>
</dbReference>
<dbReference type="InterPro" id="IPR015421">
    <property type="entry name" value="PyrdxlP-dep_Trfase_major"/>
</dbReference>